<dbReference type="Pfam" id="PF07245">
    <property type="entry name" value="Phlebovirus_G2"/>
    <property type="match status" value="1"/>
</dbReference>
<proteinExistence type="predicted"/>
<evidence type="ECO:0000259" key="2">
    <source>
        <dbReference type="Pfam" id="PF07245"/>
    </source>
</evidence>
<dbReference type="WBParaSite" id="Pan_g24202.t1">
    <property type="protein sequence ID" value="Pan_g24202.t1"/>
    <property type="gene ID" value="Pan_g24202"/>
</dbReference>
<feature type="region of interest" description="Disordered" evidence="1">
    <location>
        <begin position="151"/>
        <end position="192"/>
    </location>
</feature>
<evidence type="ECO:0000256" key="1">
    <source>
        <dbReference type="SAM" id="MobiDB-lite"/>
    </source>
</evidence>
<organism evidence="3 4">
    <name type="scientific">Panagrellus redivivus</name>
    <name type="common">Microworm</name>
    <dbReference type="NCBI Taxonomy" id="6233"/>
    <lineage>
        <taxon>Eukaryota</taxon>
        <taxon>Metazoa</taxon>
        <taxon>Ecdysozoa</taxon>
        <taxon>Nematoda</taxon>
        <taxon>Chromadorea</taxon>
        <taxon>Rhabditida</taxon>
        <taxon>Tylenchina</taxon>
        <taxon>Panagrolaimomorpha</taxon>
        <taxon>Panagrolaimoidea</taxon>
        <taxon>Panagrolaimidae</taxon>
        <taxon>Panagrellus</taxon>
    </lineage>
</organism>
<dbReference type="Proteomes" id="UP000492821">
    <property type="component" value="Unassembled WGS sequence"/>
</dbReference>
<name>A0A7E4ZY32_PANRE</name>
<reference evidence="3" key="1">
    <citation type="journal article" date="2013" name="Genetics">
        <title>The draft genome and transcriptome of Panagrellus redivivus are shaped by the harsh demands of a free-living lifestyle.</title>
        <authorList>
            <person name="Srinivasan J."/>
            <person name="Dillman A.R."/>
            <person name="Macchietto M.G."/>
            <person name="Heikkinen L."/>
            <person name="Lakso M."/>
            <person name="Fracchia K.M."/>
            <person name="Antoshechkin I."/>
            <person name="Mortazavi A."/>
            <person name="Wong G."/>
            <person name="Sternberg P.W."/>
        </authorList>
    </citation>
    <scope>NUCLEOTIDE SEQUENCE [LARGE SCALE GENOMIC DNA]</scope>
    <source>
        <strain evidence="3">MT8872</strain>
    </source>
</reference>
<feature type="domain" description="Phlebovirus glycoprotein G2 fusion" evidence="2">
    <location>
        <begin position="50"/>
        <end position="118"/>
    </location>
</feature>
<reference evidence="4" key="2">
    <citation type="submission" date="2020-10" db="UniProtKB">
        <authorList>
            <consortium name="WormBaseParasite"/>
        </authorList>
    </citation>
    <scope>IDENTIFICATION</scope>
</reference>
<keyword evidence="3" id="KW-1185">Reference proteome</keyword>
<protein>
    <submittedName>
        <fullName evidence="4">Phlebovirus_G2 domain-containing protein</fullName>
    </submittedName>
</protein>
<accession>A0A7E4ZY32</accession>
<dbReference type="InterPro" id="IPR009878">
    <property type="entry name" value="Phlebovirus_G2_fusion"/>
</dbReference>
<sequence length="192" mass="20990">MFTCPNIFVRELLITNKDNWFYYLNFNVPRATTHILVFFTWCIGRDPYNTVRRDPTAGSCVGDTCSSIRPTDLLPELRTANDFAGITACTNGPEWLFNGCGLPTPSCYFSRTYALVKDCEERSSVVSLVMSLGGSLHAQQLQLSKSTAKNIDGMQQSPPRSPPWPDGCGGASHGAVRKTRGTSNIGACSGRP</sequence>
<evidence type="ECO:0000313" key="3">
    <source>
        <dbReference type="Proteomes" id="UP000492821"/>
    </source>
</evidence>
<dbReference type="AlphaFoldDB" id="A0A7E4ZY32"/>
<evidence type="ECO:0000313" key="4">
    <source>
        <dbReference type="WBParaSite" id="Pan_g24202.t1"/>
    </source>
</evidence>